<name>A0A6V8KCU3_9ACTN</name>
<protein>
    <recommendedName>
        <fullName evidence="7">Class E sortase</fullName>
    </recommendedName>
</protein>
<dbReference type="GO" id="GO:0016787">
    <property type="term" value="F:hydrolase activity"/>
    <property type="evidence" value="ECO:0007669"/>
    <property type="project" value="UniProtKB-KW"/>
</dbReference>
<evidence type="ECO:0008006" key="7">
    <source>
        <dbReference type="Google" id="ProtNLM"/>
    </source>
</evidence>
<reference evidence="5 6" key="2">
    <citation type="submission" date="2020-03" db="EMBL/GenBank/DDBJ databases">
        <authorList>
            <person name="Ichikawa N."/>
            <person name="Kimura A."/>
            <person name="Kitahashi Y."/>
            <person name="Uohara A."/>
        </authorList>
    </citation>
    <scope>NUCLEOTIDE SEQUENCE [LARGE SCALE GENOMIC DNA]</scope>
    <source>
        <strain evidence="5 6">NBRC 108639</strain>
    </source>
</reference>
<feature type="active site" description="Acyl-thioester intermediate" evidence="2">
    <location>
        <position position="268"/>
    </location>
</feature>
<keyword evidence="4" id="KW-1133">Transmembrane helix</keyword>
<dbReference type="EMBL" id="BLPF01000001">
    <property type="protein sequence ID" value="GFJ79826.1"/>
    <property type="molecule type" value="Genomic_DNA"/>
</dbReference>
<dbReference type="Gene3D" id="2.40.260.10">
    <property type="entry name" value="Sortase"/>
    <property type="match status" value="1"/>
</dbReference>
<feature type="compositionally biased region" description="Low complexity" evidence="3">
    <location>
        <begin position="37"/>
        <end position="46"/>
    </location>
</feature>
<dbReference type="RefSeq" id="WP_371872141.1">
    <property type="nucleotide sequence ID" value="NZ_BAABGO010000011.1"/>
</dbReference>
<keyword evidence="4" id="KW-0472">Membrane</keyword>
<evidence type="ECO:0000256" key="3">
    <source>
        <dbReference type="SAM" id="MobiDB-lite"/>
    </source>
</evidence>
<dbReference type="NCBIfam" id="TIGR01076">
    <property type="entry name" value="sortase_fam"/>
    <property type="match status" value="1"/>
</dbReference>
<dbReference type="NCBIfam" id="NF033747">
    <property type="entry name" value="class_E_sortase"/>
    <property type="match status" value="1"/>
</dbReference>
<sequence>MPLDRTETPTAIIPAVPSDATGLLGAVPPVPPRPDSPADSAADRPAPVQPRRGERVVKLRPEQTDEGYKSVYSELTRPTIGSRIRTGVRGLGEIMITFGVVVLLFAAYEVWGTTAVIGSHQDTLDQQLSEEWDQPDPTVGPTPSASPNPLAGNAIARLYIPKLAKQWVVVEGVTQKDIRYAPGHYPSSADPGKIGNFAVAGHRNRATFWRLDELDPGDAIVVETKTDWYVYKVVQTRIVLPTQVEVVAPVPGRPGVRPTQAMVTLTTCNPKFDNYQRLIVHGELSRKQARSAGQPAELG</sequence>
<keyword evidence="1" id="KW-0378">Hydrolase</keyword>
<feature type="region of interest" description="Disordered" evidence="3">
    <location>
        <begin position="1"/>
        <end position="53"/>
    </location>
</feature>
<keyword evidence="6" id="KW-1185">Reference proteome</keyword>
<dbReference type="Proteomes" id="UP000482800">
    <property type="component" value="Unassembled WGS sequence"/>
</dbReference>
<evidence type="ECO:0000256" key="1">
    <source>
        <dbReference type="ARBA" id="ARBA00022801"/>
    </source>
</evidence>
<evidence type="ECO:0000256" key="2">
    <source>
        <dbReference type="PIRSR" id="PIRSR605754-1"/>
    </source>
</evidence>
<accession>A0A6V8KCU3</accession>
<comment type="caution">
    <text evidence="5">The sequence shown here is derived from an EMBL/GenBank/DDBJ whole genome shotgun (WGS) entry which is preliminary data.</text>
</comment>
<dbReference type="InterPro" id="IPR005754">
    <property type="entry name" value="Sortase"/>
</dbReference>
<dbReference type="Pfam" id="PF04203">
    <property type="entry name" value="Sortase"/>
    <property type="match status" value="1"/>
</dbReference>
<reference evidence="5 6" key="1">
    <citation type="submission" date="2020-03" db="EMBL/GenBank/DDBJ databases">
        <title>Whole genome shotgun sequence of Phytohabitans houttuyneae NBRC 108639.</title>
        <authorList>
            <person name="Komaki H."/>
            <person name="Tamura T."/>
        </authorList>
    </citation>
    <scope>NUCLEOTIDE SEQUENCE [LARGE SCALE GENOMIC DNA]</scope>
    <source>
        <strain evidence="5 6">NBRC 108639</strain>
    </source>
</reference>
<proteinExistence type="predicted"/>
<dbReference type="InterPro" id="IPR023365">
    <property type="entry name" value="Sortase_dom-sf"/>
</dbReference>
<dbReference type="CDD" id="cd05830">
    <property type="entry name" value="Sortase_E"/>
    <property type="match status" value="1"/>
</dbReference>
<evidence type="ECO:0000313" key="6">
    <source>
        <dbReference type="Proteomes" id="UP000482800"/>
    </source>
</evidence>
<feature type="transmembrane region" description="Helical" evidence="4">
    <location>
        <begin position="91"/>
        <end position="111"/>
    </location>
</feature>
<evidence type="ECO:0000313" key="5">
    <source>
        <dbReference type="EMBL" id="GFJ79826.1"/>
    </source>
</evidence>
<evidence type="ECO:0000256" key="4">
    <source>
        <dbReference type="SAM" id="Phobius"/>
    </source>
</evidence>
<dbReference type="AlphaFoldDB" id="A0A6V8KCU3"/>
<dbReference type="InterPro" id="IPR042003">
    <property type="entry name" value="Sortase_E"/>
</dbReference>
<organism evidence="5 6">
    <name type="scientific">Phytohabitans houttuyneae</name>
    <dbReference type="NCBI Taxonomy" id="1076126"/>
    <lineage>
        <taxon>Bacteria</taxon>
        <taxon>Bacillati</taxon>
        <taxon>Actinomycetota</taxon>
        <taxon>Actinomycetes</taxon>
        <taxon>Micromonosporales</taxon>
        <taxon>Micromonosporaceae</taxon>
    </lineage>
</organism>
<dbReference type="SUPFAM" id="SSF63817">
    <property type="entry name" value="Sortase"/>
    <property type="match status" value="1"/>
</dbReference>
<dbReference type="InterPro" id="IPR053465">
    <property type="entry name" value="Sortase_Class_E"/>
</dbReference>
<feature type="active site" description="Proton donor/acceptor" evidence="2">
    <location>
        <position position="202"/>
    </location>
</feature>
<gene>
    <name evidence="5" type="ORF">Phou_040060</name>
</gene>
<keyword evidence="4" id="KW-0812">Transmembrane</keyword>